<dbReference type="Pfam" id="PF03180">
    <property type="entry name" value="Lipoprotein_9"/>
    <property type="match status" value="1"/>
</dbReference>
<dbReference type="SUPFAM" id="SSF53850">
    <property type="entry name" value="Periplasmic binding protein-like II"/>
    <property type="match status" value="1"/>
</dbReference>
<evidence type="ECO:0000256" key="5">
    <source>
        <dbReference type="ARBA" id="ARBA00023288"/>
    </source>
</evidence>
<sequence length="279" mass="30509">MKKLLLLLTIAFVGLLAACGTSDEGSSGDESSDETTEISVGASSVPHAEVLEEAKPLLEEQGITLNIEEYQDYILPNDDLADERIDANYFQHIPFLEQTIADTGYEIESIGGIHVEPMGVYSQNITSVEEITEGTEVILSNSVAEHGRILSLFEKEGLIKLDESVEKSAATIDDIAENPKNLQFSAETEPGFLPEYYHSEEDALVVINTNYAIDTGLNPSEDALFVEGEESDYVNVIAVRSEDKDNEALNALVEVLQSEEIQNFITENYDGAVVPTPTN</sequence>
<evidence type="ECO:0000313" key="9">
    <source>
        <dbReference type="EMBL" id="GLO67049.1"/>
    </source>
</evidence>
<dbReference type="InterPro" id="IPR004872">
    <property type="entry name" value="Lipoprotein_NlpA"/>
</dbReference>
<keyword evidence="2 8" id="KW-0732">Signal</keyword>
<feature type="chain" id="PRO_5046106233" description="Lipoprotein" evidence="8">
    <location>
        <begin position="18"/>
        <end position="279"/>
    </location>
</feature>
<evidence type="ECO:0000256" key="7">
    <source>
        <dbReference type="SAM" id="MobiDB-lite"/>
    </source>
</evidence>
<dbReference type="Proteomes" id="UP001275436">
    <property type="component" value="Unassembled WGS sequence"/>
</dbReference>
<name>A0ABQ5TMR5_9BACI</name>
<comment type="caution">
    <text evidence="9">The sequence shown here is derived from an EMBL/GenBank/DDBJ whole genome shotgun (WGS) entry which is preliminary data.</text>
</comment>
<dbReference type="PROSITE" id="PS51257">
    <property type="entry name" value="PROKAR_LIPOPROTEIN"/>
    <property type="match status" value="1"/>
</dbReference>
<dbReference type="EMBL" id="BSKO01000001">
    <property type="protein sequence ID" value="GLO67049.1"/>
    <property type="molecule type" value="Genomic_DNA"/>
</dbReference>
<keyword evidence="10" id="KW-1185">Reference proteome</keyword>
<dbReference type="RefSeq" id="WP_017797499.1">
    <property type="nucleotide sequence ID" value="NZ_BSKO01000001.1"/>
</dbReference>
<reference evidence="9 10" key="1">
    <citation type="submission" date="2023-02" db="EMBL/GenBank/DDBJ databases">
        <title>Oceanobacillus kimchii IFOP_LL358 isolated form Alexandrium catenella lab strain.</title>
        <authorList>
            <person name="Gajardo G."/>
            <person name="Ueki S."/>
            <person name="Maruyama F."/>
        </authorList>
    </citation>
    <scope>NUCLEOTIDE SEQUENCE [LARGE SCALE GENOMIC DNA]</scope>
    <source>
        <strain evidence="9 10">IFOP_LL358</strain>
    </source>
</reference>
<proteinExistence type="inferred from homology"/>
<feature type="region of interest" description="Disordered" evidence="7">
    <location>
        <begin position="22"/>
        <end position="45"/>
    </location>
</feature>
<gene>
    <name evidence="9" type="ORF">MACH08_28330</name>
</gene>
<evidence type="ECO:0000256" key="8">
    <source>
        <dbReference type="SAM" id="SignalP"/>
    </source>
</evidence>
<feature type="compositionally biased region" description="Acidic residues" evidence="7">
    <location>
        <begin position="26"/>
        <end position="36"/>
    </location>
</feature>
<evidence type="ECO:0000256" key="3">
    <source>
        <dbReference type="ARBA" id="ARBA00023136"/>
    </source>
</evidence>
<evidence type="ECO:0000256" key="2">
    <source>
        <dbReference type="ARBA" id="ARBA00022729"/>
    </source>
</evidence>
<comment type="subcellular location">
    <subcellularLocation>
        <location evidence="1">Membrane</location>
        <topology evidence="1">Lipid-anchor</topology>
    </subcellularLocation>
</comment>
<evidence type="ECO:0000256" key="6">
    <source>
        <dbReference type="PIRNR" id="PIRNR002854"/>
    </source>
</evidence>
<dbReference type="Gene3D" id="3.40.190.10">
    <property type="entry name" value="Periplasmic binding protein-like II"/>
    <property type="match status" value="2"/>
</dbReference>
<keyword evidence="3" id="KW-0472">Membrane</keyword>
<accession>A0ABQ5TMR5</accession>
<comment type="similarity">
    <text evidence="6">Belongs to the nlpA lipoprotein family.</text>
</comment>
<evidence type="ECO:0000256" key="1">
    <source>
        <dbReference type="ARBA" id="ARBA00004635"/>
    </source>
</evidence>
<evidence type="ECO:0000256" key="4">
    <source>
        <dbReference type="ARBA" id="ARBA00023139"/>
    </source>
</evidence>
<evidence type="ECO:0000313" key="10">
    <source>
        <dbReference type="Proteomes" id="UP001275436"/>
    </source>
</evidence>
<dbReference type="PANTHER" id="PTHR30429">
    <property type="entry name" value="D-METHIONINE-BINDING LIPOPROTEIN METQ"/>
    <property type="match status" value="1"/>
</dbReference>
<protein>
    <recommendedName>
        <fullName evidence="6">Lipoprotein</fullName>
    </recommendedName>
</protein>
<dbReference type="PIRSF" id="PIRSF002854">
    <property type="entry name" value="MetQ"/>
    <property type="match status" value="1"/>
</dbReference>
<keyword evidence="5 6" id="KW-0449">Lipoprotein</keyword>
<dbReference type="PANTHER" id="PTHR30429:SF0">
    <property type="entry name" value="METHIONINE-BINDING LIPOPROTEIN METQ"/>
    <property type="match status" value="1"/>
</dbReference>
<organism evidence="9 10">
    <name type="scientific">Oceanobacillus kimchii</name>
    <dbReference type="NCBI Taxonomy" id="746691"/>
    <lineage>
        <taxon>Bacteria</taxon>
        <taxon>Bacillati</taxon>
        <taxon>Bacillota</taxon>
        <taxon>Bacilli</taxon>
        <taxon>Bacillales</taxon>
        <taxon>Bacillaceae</taxon>
        <taxon>Oceanobacillus</taxon>
    </lineage>
</organism>
<feature type="signal peptide" evidence="8">
    <location>
        <begin position="1"/>
        <end position="17"/>
    </location>
</feature>
<keyword evidence="4" id="KW-0564">Palmitate</keyword>